<evidence type="ECO:0000313" key="6">
    <source>
        <dbReference type="Proteomes" id="UP000593892"/>
    </source>
</evidence>
<feature type="signal peptide" evidence="3">
    <location>
        <begin position="1"/>
        <end position="22"/>
    </location>
</feature>
<proteinExistence type="predicted"/>
<dbReference type="GO" id="GO:0051287">
    <property type="term" value="F:NAD binding"/>
    <property type="evidence" value="ECO:0007669"/>
    <property type="project" value="InterPro"/>
</dbReference>
<dbReference type="CDD" id="cd05300">
    <property type="entry name" value="2-Hacid_dh_1"/>
    <property type="match status" value="1"/>
</dbReference>
<dbReference type="EMBL" id="CP063849">
    <property type="protein sequence ID" value="QOY90249.1"/>
    <property type="molecule type" value="Genomic_DNA"/>
</dbReference>
<organism evidence="5 6">
    <name type="scientific">Paludibaculum fermentans</name>
    <dbReference type="NCBI Taxonomy" id="1473598"/>
    <lineage>
        <taxon>Bacteria</taxon>
        <taxon>Pseudomonadati</taxon>
        <taxon>Acidobacteriota</taxon>
        <taxon>Terriglobia</taxon>
        <taxon>Bryobacterales</taxon>
        <taxon>Bryobacteraceae</taxon>
        <taxon>Paludibaculum</taxon>
    </lineage>
</organism>
<dbReference type="PANTHER" id="PTHR43333">
    <property type="entry name" value="2-HACID_DH_C DOMAIN-CONTAINING PROTEIN"/>
    <property type="match status" value="1"/>
</dbReference>
<keyword evidence="1" id="KW-0560">Oxidoreductase</keyword>
<dbReference type="Gene3D" id="3.40.50.720">
    <property type="entry name" value="NAD(P)-binding Rossmann-like Domain"/>
    <property type="match status" value="2"/>
</dbReference>
<evidence type="ECO:0000313" key="5">
    <source>
        <dbReference type="EMBL" id="QOY90249.1"/>
    </source>
</evidence>
<dbReference type="KEGG" id="pfer:IRI77_09930"/>
<dbReference type="PANTHER" id="PTHR43333:SF1">
    <property type="entry name" value="D-ISOMER SPECIFIC 2-HYDROXYACID DEHYDROGENASE NAD-BINDING DOMAIN-CONTAINING PROTEIN"/>
    <property type="match status" value="1"/>
</dbReference>
<dbReference type="Proteomes" id="UP000593892">
    <property type="component" value="Chromosome"/>
</dbReference>
<feature type="chain" id="PRO_5032463804" evidence="3">
    <location>
        <begin position="23"/>
        <end position="355"/>
    </location>
</feature>
<accession>A0A7S7SMA7</accession>
<evidence type="ECO:0000259" key="4">
    <source>
        <dbReference type="Pfam" id="PF02826"/>
    </source>
</evidence>
<reference evidence="5 6" key="1">
    <citation type="submission" date="2020-10" db="EMBL/GenBank/DDBJ databases">
        <title>Complete genome sequence of Paludibaculum fermentans P105T, a facultatively anaerobic acidobacterium capable of dissimilatory Fe(III) reduction.</title>
        <authorList>
            <person name="Dedysh S.N."/>
            <person name="Beletsky A.V."/>
            <person name="Kulichevskaya I.S."/>
            <person name="Mardanov A.V."/>
            <person name="Ravin N.V."/>
        </authorList>
    </citation>
    <scope>NUCLEOTIDE SEQUENCE [LARGE SCALE GENOMIC DNA]</scope>
    <source>
        <strain evidence="5 6">P105</strain>
    </source>
</reference>
<keyword evidence="2" id="KW-0520">NAD</keyword>
<keyword evidence="6" id="KW-1185">Reference proteome</keyword>
<evidence type="ECO:0000256" key="2">
    <source>
        <dbReference type="ARBA" id="ARBA00023027"/>
    </source>
</evidence>
<dbReference type="InterPro" id="IPR006140">
    <property type="entry name" value="D-isomer_DH_NAD-bd"/>
</dbReference>
<dbReference type="AlphaFoldDB" id="A0A7S7SMA7"/>
<dbReference type="SUPFAM" id="SSF52283">
    <property type="entry name" value="Formate/glycerate dehydrogenase catalytic domain-like"/>
    <property type="match status" value="1"/>
</dbReference>
<sequence>MPVKNFTRRTFVAAAGSAPALAAENQVAPKPAGGPIKIVTMYKFEPEEVRRIQAATPAAIELVIAGNRQQYRTLLREADVVYGEIAGAELDYAPKLKWVQSGGAGMEGMAPELKTHPAVVTNYARIFAPGISETGIGMLLCLTRGITTHYMPQFAKRQMKPVGNPKSADHTELVGRTMAIVGMGGIGSFMARRAHYGFDMKIIATDARPIPKPEYVDELHSPDYFPDLVPRADVLVAAAPLTPTTERMFNESVFRSMKKTAYFLALSRGRLFDDMALVKALKQGWIAGAGLDVFPQEPPPSEHPIFDLPNVVMTAHTSGWSPDRQVRLIDFFAENVRRYAAGLPLVNVVDKQAGY</sequence>
<feature type="domain" description="D-isomer specific 2-hydroxyacid dehydrogenase NAD-binding" evidence="4">
    <location>
        <begin position="137"/>
        <end position="317"/>
    </location>
</feature>
<dbReference type="InterPro" id="IPR036291">
    <property type="entry name" value="NAD(P)-bd_dom_sf"/>
</dbReference>
<dbReference type="RefSeq" id="WP_194451914.1">
    <property type="nucleotide sequence ID" value="NZ_CP063849.1"/>
</dbReference>
<dbReference type="PROSITE" id="PS00065">
    <property type="entry name" value="D_2_HYDROXYACID_DH_1"/>
    <property type="match status" value="1"/>
</dbReference>
<protein>
    <submittedName>
        <fullName evidence="5">D-2-hydroxyacid dehydrogenase</fullName>
    </submittedName>
</protein>
<evidence type="ECO:0000256" key="1">
    <source>
        <dbReference type="ARBA" id="ARBA00023002"/>
    </source>
</evidence>
<dbReference type="SUPFAM" id="SSF51735">
    <property type="entry name" value="NAD(P)-binding Rossmann-fold domains"/>
    <property type="match status" value="1"/>
</dbReference>
<dbReference type="Pfam" id="PF02826">
    <property type="entry name" value="2-Hacid_dh_C"/>
    <property type="match status" value="1"/>
</dbReference>
<name>A0A7S7SMA7_PALFE</name>
<dbReference type="InterPro" id="IPR029752">
    <property type="entry name" value="D-isomer_DH_CS1"/>
</dbReference>
<keyword evidence="3" id="KW-0732">Signal</keyword>
<dbReference type="GO" id="GO:0016491">
    <property type="term" value="F:oxidoreductase activity"/>
    <property type="evidence" value="ECO:0007669"/>
    <property type="project" value="UniProtKB-KW"/>
</dbReference>
<gene>
    <name evidence="5" type="ORF">IRI77_09930</name>
</gene>
<evidence type="ECO:0000256" key="3">
    <source>
        <dbReference type="SAM" id="SignalP"/>
    </source>
</evidence>